<sequence>MGFMDMFRGGSAREEAAKAMEAKKMDKMMQEQAVSDAYKAEMAGQGQAAEEKAYPRGEFRGEMSAEEVAGGGKADQLIEAYKRDPGMKATLEQDPAATAEFRKAVAERAGSGASDADVAEFANALFEEKFGLPMVAGTAVEGEGKEAA</sequence>
<dbReference type="AlphaFoldDB" id="A0A1F7TM36"/>
<comment type="caution">
    <text evidence="1">The sequence shown here is derived from an EMBL/GenBank/DDBJ whole genome shotgun (WGS) entry which is preliminary data.</text>
</comment>
<name>A0A1F7TM36_9BACT</name>
<proteinExistence type="predicted"/>
<protein>
    <submittedName>
        <fullName evidence="1">Uncharacterized protein</fullName>
    </submittedName>
</protein>
<reference evidence="1 2" key="1">
    <citation type="journal article" date="2016" name="Nat. Commun.">
        <title>Thousands of microbial genomes shed light on interconnected biogeochemical processes in an aquifer system.</title>
        <authorList>
            <person name="Anantharaman K."/>
            <person name="Brown C.T."/>
            <person name="Hug L.A."/>
            <person name="Sharon I."/>
            <person name="Castelle C.J."/>
            <person name="Probst A.J."/>
            <person name="Thomas B.C."/>
            <person name="Singh A."/>
            <person name="Wilkins M.J."/>
            <person name="Karaoz U."/>
            <person name="Brodie E.L."/>
            <person name="Williams K.H."/>
            <person name="Hubbard S.S."/>
            <person name="Banfield J.F."/>
        </authorList>
    </citation>
    <scope>NUCLEOTIDE SEQUENCE [LARGE SCALE GENOMIC DNA]</scope>
</reference>
<accession>A0A1F7TM36</accession>
<organism evidence="1 2">
    <name type="scientific">Candidatus Uhrbacteria bacterium RIFCSPHIGHO2_01_FULL_63_20</name>
    <dbReference type="NCBI Taxonomy" id="1802385"/>
    <lineage>
        <taxon>Bacteria</taxon>
        <taxon>Candidatus Uhriibacteriota</taxon>
    </lineage>
</organism>
<dbReference type="EMBL" id="MGDT01000004">
    <property type="protein sequence ID" value="OGL67046.1"/>
    <property type="molecule type" value="Genomic_DNA"/>
</dbReference>
<evidence type="ECO:0000313" key="1">
    <source>
        <dbReference type="EMBL" id="OGL67046.1"/>
    </source>
</evidence>
<evidence type="ECO:0000313" key="2">
    <source>
        <dbReference type="Proteomes" id="UP000177885"/>
    </source>
</evidence>
<dbReference type="Proteomes" id="UP000177885">
    <property type="component" value="Unassembled WGS sequence"/>
</dbReference>
<gene>
    <name evidence="1" type="ORF">A2856_00995</name>
</gene>